<dbReference type="InterPro" id="IPR011008">
    <property type="entry name" value="Dimeric_a/b-barrel"/>
</dbReference>
<keyword evidence="1" id="KW-0805">Transcription regulation</keyword>
<dbReference type="RefSeq" id="WP_109282857.1">
    <property type="nucleotide sequence ID" value="NZ_JBFAUK010000004.1"/>
</dbReference>
<keyword evidence="2" id="KW-0238">DNA-binding</keyword>
<dbReference type="PANTHER" id="PTHR30154">
    <property type="entry name" value="LEUCINE-RESPONSIVE REGULATORY PROTEIN"/>
    <property type="match status" value="1"/>
</dbReference>
<dbReference type="EMBL" id="JBFAUK010000004">
    <property type="protein sequence ID" value="MEV5506439.1"/>
    <property type="molecule type" value="Genomic_DNA"/>
</dbReference>
<name>A0ABV3JU67_STRON</name>
<dbReference type="PROSITE" id="PS50956">
    <property type="entry name" value="HTH_ASNC_2"/>
    <property type="match status" value="1"/>
</dbReference>
<evidence type="ECO:0000256" key="1">
    <source>
        <dbReference type="ARBA" id="ARBA00023015"/>
    </source>
</evidence>
<dbReference type="SUPFAM" id="SSF54909">
    <property type="entry name" value="Dimeric alpha+beta barrel"/>
    <property type="match status" value="1"/>
</dbReference>
<evidence type="ECO:0000259" key="4">
    <source>
        <dbReference type="PROSITE" id="PS50956"/>
    </source>
</evidence>
<dbReference type="Proteomes" id="UP001552594">
    <property type="component" value="Unassembled WGS sequence"/>
</dbReference>
<gene>
    <name evidence="5" type="ORF">AB0L16_08155</name>
</gene>
<keyword evidence="3" id="KW-0804">Transcription</keyword>
<protein>
    <submittedName>
        <fullName evidence="5">AsnC family transcriptional regulator</fullName>
    </submittedName>
</protein>
<dbReference type="Pfam" id="PF13404">
    <property type="entry name" value="HTH_AsnC-type"/>
    <property type="match status" value="2"/>
</dbReference>
<evidence type="ECO:0000313" key="6">
    <source>
        <dbReference type="Proteomes" id="UP001552594"/>
    </source>
</evidence>
<evidence type="ECO:0000256" key="2">
    <source>
        <dbReference type="ARBA" id="ARBA00023125"/>
    </source>
</evidence>
<reference evidence="5 6" key="1">
    <citation type="submission" date="2024-06" db="EMBL/GenBank/DDBJ databases">
        <title>The Natural Products Discovery Center: Release of the First 8490 Sequenced Strains for Exploring Actinobacteria Biosynthetic Diversity.</title>
        <authorList>
            <person name="Kalkreuter E."/>
            <person name="Kautsar S.A."/>
            <person name="Yang D."/>
            <person name="Bader C.D."/>
            <person name="Teijaro C.N."/>
            <person name="Fluegel L."/>
            <person name="Davis C.M."/>
            <person name="Simpson J.R."/>
            <person name="Lauterbach L."/>
            <person name="Steele A.D."/>
            <person name="Gui C."/>
            <person name="Meng S."/>
            <person name="Li G."/>
            <person name="Viehrig K."/>
            <person name="Ye F."/>
            <person name="Su P."/>
            <person name="Kiefer A.F."/>
            <person name="Nichols A."/>
            <person name="Cepeda A.J."/>
            <person name="Yan W."/>
            <person name="Fan B."/>
            <person name="Jiang Y."/>
            <person name="Adhikari A."/>
            <person name="Zheng C.-J."/>
            <person name="Schuster L."/>
            <person name="Cowan T.M."/>
            <person name="Smanski M.J."/>
            <person name="Chevrette M.G."/>
            <person name="De Carvalho L.P.S."/>
            <person name="Shen B."/>
        </authorList>
    </citation>
    <scope>NUCLEOTIDE SEQUENCE [LARGE SCALE GENOMIC DNA]</scope>
    <source>
        <strain evidence="5 6">NPDC052347</strain>
    </source>
</reference>
<comment type="caution">
    <text evidence="5">The sequence shown here is derived from an EMBL/GenBank/DDBJ whole genome shotgun (WGS) entry which is preliminary data.</text>
</comment>
<dbReference type="SMART" id="SM00344">
    <property type="entry name" value="HTH_ASNC"/>
    <property type="match status" value="2"/>
</dbReference>
<evidence type="ECO:0000256" key="3">
    <source>
        <dbReference type="ARBA" id="ARBA00023163"/>
    </source>
</evidence>
<organism evidence="5 6">
    <name type="scientific">Streptomyces orinoci</name>
    <name type="common">Streptoverticillium orinoci</name>
    <dbReference type="NCBI Taxonomy" id="67339"/>
    <lineage>
        <taxon>Bacteria</taxon>
        <taxon>Bacillati</taxon>
        <taxon>Actinomycetota</taxon>
        <taxon>Actinomycetes</taxon>
        <taxon>Kitasatosporales</taxon>
        <taxon>Streptomycetaceae</taxon>
        <taxon>Streptomyces</taxon>
    </lineage>
</organism>
<proteinExistence type="predicted"/>
<dbReference type="Gene3D" id="1.10.10.10">
    <property type="entry name" value="Winged helix-like DNA-binding domain superfamily/Winged helix DNA-binding domain"/>
    <property type="match status" value="2"/>
</dbReference>
<dbReference type="PANTHER" id="PTHR30154:SF34">
    <property type="entry name" value="TRANSCRIPTIONAL REGULATOR AZLB"/>
    <property type="match status" value="1"/>
</dbReference>
<dbReference type="SUPFAM" id="SSF46785">
    <property type="entry name" value="Winged helix' DNA-binding domain"/>
    <property type="match status" value="2"/>
</dbReference>
<dbReference type="InterPro" id="IPR019888">
    <property type="entry name" value="Tscrpt_reg_AsnC-like"/>
</dbReference>
<dbReference type="PRINTS" id="PR00033">
    <property type="entry name" value="HTHASNC"/>
</dbReference>
<dbReference type="Pfam" id="PF01037">
    <property type="entry name" value="AsnC_trans_reg"/>
    <property type="match status" value="1"/>
</dbReference>
<evidence type="ECO:0000313" key="5">
    <source>
        <dbReference type="EMBL" id="MEV5506439.1"/>
    </source>
</evidence>
<keyword evidence="6" id="KW-1185">Reference proteome</keyword>
<feature type="domain" description="HTH asnC-type" evidence="4">
    <location>
        <begin position="6"/>
        <end position="66"/>
    </location>
</feature>
<sequence>MESVALDALDRQLIHALQLDGRASFSRIAAVLDTSDRTVARRYQRLRAAGALRVVGVPDARRLGMLEWFVRIQCAPQAAIPVADALVRRADTSWVGLSSGGTEITCVIQAREGSIGGSLLLPKLPRTSLLTSVTAQCGLRPVAGEKGWSGRTSALSPEQRAALARPVDPSRAVRLTEADERLFGVLATDGRAAVPELAAATGWSQSSVRRRLEELRRAGALRLDVEIDPVLYGRGFGAMLWLTVLPAELDRVTGALATHSEVAYAAVTTGRSNVVAVLACRDADALYDYLAIKVGALPGVLGAETVPVTRHIKRAGTVSAPAR</sequence>
<dbReference type="InterPro" id="IPR000485">
    <property type="entry name" value="AsnC-type_HTH_dom"/>
</dbReference>
<dbReference type="InterPro" id="IPR019887">
    <property type="entry name" value="Tscrpt_reg_AsnC/Lrp_C"/>
</dbReference>
<dbReference type="InterPro" id="IPR036388">
    <property type="entry name" value="WH-like_DNA-bd_sf"/>
</dbReference>
<accession>A0ABV3JU67</accession>
<dbReference type="InterPro" id="IPR036390">
    <property type="entry name" value="WH_DNA-bd_sf"/>
</dbReference>
<dbReference type="Gene3D" id="3.30.70.920">
    <property type="match status" value="1"/>
</dbReference>